<keyword evidence="2" id="KW-1185">Reference proteome</keyword>
<protein>
    <submittedName>
        <fullName evidence="1">Uncharacterized protein</fullName>
    </submittedName>
</protein>
<evidence type="ECO:0000313" key="1">
    <source>
        <dbReference type="EMBL" id="GKV32480.1"/>
    </source>
</evidence>
<dbReference type="Proteomes" id="UP001054252">
    <property type="component" value="Unassembled WGS sequence"/>
</dbReference>
<dbReference type="EMBL" id="BPVZ01000096">
    <property type="protein sequence ID" value="GKV32480.1"/>
    <property type="molecule type" value="Genomic_DNA"/>
</dbReference>
<dbReference type="AlphaFoldDB" id="A0AAV5L5S2"/>
<gene>
    <name evidence="1" type="ORF">SLEP1_g41082</name>
</gene>
<organism evidence="1 2">
    <name type="scientific">Rubroshorea leprosula</name>
    <dbReference type="NCBI Taxonomy" id="152421"/>
    <lineage>
        <taxon>Eukaryota</taxon>
        <taxon>Viridiplantae</taxon>
        <taxon>Streptophyta</taxon>
        <taxon>Embryophyta</taxon>
        <taxon>Tracheophyta</taxon>
        <taxon>Spermatophyta</taxon>
        <taxon>Magnoliopsida</taxon>
        <taxon>eudicotyledons</taxon>
        <taxon>Gunneridae</taxon>
        <taxon>Pentapetalae</taxon>
        <taxon>rosids</taxon>
        <taxon>malvids</taxon>
        <taxon>Malvales</taxon>
        <taxon>Dipterocarpaceae</taxon>
        <taxon>Rubroshorea</taxon>
    </lineage>
</organism>
<name>A0AAV5L5S2_9ROSI</name>
<accession>A0AAV5L5S2</accession>
<reference evidence="1 2" key="1">
    <citation type="journal article" date="2021" name="Commun. Biol.">
        <title>The genome of Shorea leprosula (Dipterocarpaceae) highlights the ecological relevance of drought in aseasonal tropical rainforests.</title>
        <authorList>
            <person name="Ng K.K.S."/>
            <person name="Kobayashi M.J."/>
            <person name="Fawcett J.A."/>
            <person name="Hatakeyama M."/>
            <person name="Paape T."/>
            <person name="Ng C.H."/>
            <person name="Ang C.C."/>
            <person name="Tnah L.H."/>
            <person name="Lee C.T."/>
            <person name="Nishiyama T."/>
            <person name="Sese J."/>
            <person name="O'Brien M.J."/>
            <person name="Copetti D."/>
            <person name="Mohd Noor M.I."/>
            <person name="Ong R.C."/>
            <person name="Putra M."/>
            <person name="Sireger I.Z."/>
            <person name="Indrioko S."/>
            <person name="Kosugi Y."/>
            <person name="Izuno A."/>
            <person name="Isagi Y."/>
            <person name="Lee S.L."/>
            <person name="Shimizu K.K."/>
        </authorList>
    </citation>
    <scope>NUCLEOTIDE SEQUENCE [LARGE SCALE GENOMIC DNA]</scope>
    <source>
        <strain evidence="1">214</strain>
    </source>
</reference>
<proteinExistence type="predicted"/>
<comment type="caution">
    <text evidence="1">The sequence shown here is derived from an EMBL/GenBank/DDBJ whole genome shotgun (WGS) entry which is preliminary data.</text>
</comment>
<evidence type="ECO:0000313" key="2">
    <source>
        <dbReference type="Proteomes" id="UP001054252"/>
    </source>
</evidence>
<sequence>MLEPPCAPSSDDPFRFWEVLAVFPVKATAGLDLCRGVLEILCHPLQSKLKGVPWLDRSTSGCSSDFISLPPTHRAYSALLLQFVFFFGCYPYPFG</sequence>